<accession>A0A7G1NW06</accession>
<dbReference type="Pfam" id="PF13466">
    <property type="entry name" value="STAS_2"/>
    <property type="match status" value="1"/>
</dbReference>
<dbReference type="InterPro" id="IPR036513">
    <property type="entry name" value="STAS_dom_sf"/>
</dbReference>
<protein>
    <recommendedName>
        <fullName evidence="1">STAS domain-containing protein</fullName>
    </recommendedName>
</protein>
<dbReference type="RefSeq" id="WP_190904289.1">
    <property type="nucleotide sequence ID" value="NZ_AP023439.1"/>
</dbReference>
<sequence length="114" mass="12084">MEVIAPSEDRILRITPTDDPPGLRLAGELDATRHGELSEALSSHVAEEGDVRLDLAGLTFIDLGALSLLTSFVESRGGALRLVLDNLSPAVGNLIETVGWERLPGLVQGQRGTS</sequence>
<dbReference type="PROSITE" id="PS50801">
    <property type="entry name" value="STAS"/>
    <property type="match status" value="1"/>
</dbReference>
<dbReference type="InterPro" id="IPR002645">
    <property type="entry name" value="STAS_dom"/>
</dbReference>
<gene>
    <name evidence="2" type="ORF">GCM10017668_69180</name>
</gene>
<evidence type="ECO:0000259" key="1">
    <source>
        <dbReference type="PROSITE" id="PS50801"/>
    </source>
</evidence>
<feature type="domain" description="STAS" evidence="1">
    <location>
        <begin position="23"/>
        <end position="114"/>
    </location>
</feature>
<proteinExistence type="predicted"/>
<dbReference type="AlphaFoldDB" id="A0A7G1NW06"/>
<dbReference type="CDD" id="cd07043">
    <property type="entry name" value="STAS_anti-anti-sigma_factors"/>
    <property type="match status" value="1"/>
</dbReference>
<reference evidence="2 3" key="1">
    <citation type="journal article" date="2014" name="Int. J. Syst. Evol. Microbiol.">
        <title>Complete genome sequence of Corynebacterium casei LMG S-19264T (=DSM 44701T), isolated from a smear-ripened cheese.</title>
        <authorList>
            <consortium name="US DOE Joint Genome Institute (JGI-PGF)"/>
            <person name="Walter F."/>
            <person name="Albersmeier A."/>
            <person name="Kalinowski J."/>
            <person name="Ruckert C."/>
        </authorList>
    </citation>
    <scope>NUCLEOTIDE SEQUENCE [LARGE SCALE GENOMIC DNA]</scope>
    <source>
        <strain evidence="2 3">JCM 4255</strain>
    </source>
</reference>
<dbReference type="Proteomes" id="UP000516373">
    <property type="component" value="Chromosome"/>
</dbReference>
<organism evidence="2 3">
    <name type="scientific">Streptomyces tuirus</name>
    <dbReference type="NCBI Taxonomy" id="68278"/>
    <lineage>
        <taxon>Bacteria</taxon>
        <taxon>Bacillati</taxon>
        <taxon>Actinomycetota</taxon>
        <taxon>Actinomycetes</taxon>
        <taxon>Kitasatosporales</taxon>
        <taxon>Streptomycetaceae</taxon>
        <taxon>Streptomyces</taxon>
    </lineage>
</organism>
<evidence type="ECO:0000313" key="3">
    <source>
        <dbReference type="Proteomes" id="UP000516373"/>
    </source>
</evidence>
<dbReference type="SUPFAM" id="SSF52091">
    <property type="entry name" value="SpoIIaa-like"/>
    <property type="match status" value="1"/>
</dbReference>
<dbReference type="Gene3D" id="3.30.750.24">
    <property type="entry name" value="STAS domain"/>
    <property type="match status" value="1"/>
</dbReference>
<dbReference type="InterPro" id="IPR058548">
    <property type="entry name" value="MlaB-like_STAS"/>
</dbReference>
<evidence type="ECO:0000313" key="2">
    <source>
        <dbReference type="EMBL" id="BCL25075.1"/>
    </source>
</evidence>
<dbReference type="KEGG" id="stui:GCM10017668_69180"/>
<name>A0A7G1NW06_9ACTN</name>
<dbReference type="EMBL" id="AP023439">
    <property type="protein sequence ID" value="BCL25075.1"/>
    <property type="molecule type" value="Genomic_DNA"/>
</dbReference>